<keyword evidence="2" id="KW-1185">Reference proteome</keyword>
<dbReference type="GeneID" id="111117898"/>
<feature type="chain" id="PRO_5034101084" evidence="1">
    <location>
        <begin position="16"/>
        <end position="176"/>
    </location>
</feature>
<evidence type="ECO:0000313" key="2">
    <source>
        <dbReference type="Proteomes" id="UP000694844"/>
    </source>
</evidence>
<organism evidence="2 3">
    <name type="scientific">Crassostrea virginica</name>
    <name type="common">Eastern oyster</name>
    <dbReference type="NCBI Taxonomy" id="6565"/>
    <lineage>
        <taxon>Eukaryota</taxon>
        <taxon>Metazoa</taxon>
        <taxon>Spiralia</taxon>
        <taxon>Lophotrochozoa</taxon>
        <taxon>Mollusca</taxon>
        <taxon>Bivalvia</taxon>
        <taxon>Autobranchia</taxon>
        <taxon>Pteriomorphia</taxon>
        <taxon>Ostreida</taxon>
        <taxon>Ostreoidea</taxon>
        <taxon>Ostreidae</taxon>
        <taxon>Crassostrea</taxon>
    </lineage>
</organism>
<dbReference type="RefSeq" id="XP_022312842.1">
    <property type="nucleotide sequence ID" value="XM_022457134.1"/>
</dbReference>
<dbReference type="AlphaFoldDB" id="A0A8B8CAQ4"/>
<evidence type="ECO:0000313" key="3">
    <source>
        <dbReference type="RefSeq" id="XP_022312842.1"/>
    </source>
</evidence>
<keyword evidence="1" id="KW-0732">Signal</keyword>
<proteinExistence type="predicted"/>
<feature type="signal peptide" evidence="1">
    <location>
        <begin position="1"/>
        <end position="15"/>
    </location>
</feature>
<dbReference type="KEGG" id="cvn:111117898"/>
<accession>A0A8B8CAQ4</accession>
<sequence>MLSSLLLLMCGYCFCACDKRLLLTDQDVVQSIQSELQSLRQKIIQLENSQSRISVENTALKSELAHVNGQLATLQQTTEKASSTDVVWGRKTCPKKNGTSMIYSGIMAGKQWYEKGSGVTALCFVIPSLLMLIFHHLLEIIFLHSSGDQNINLVIVMYQQTTTHPVQFAMYKVLQR</sequence>
<name>A0A8B8CAQ4_CRAVI</name>
<protein>
    <submittedName>
        <fullName evidence="3">Uncharacterized protein LOC111117898</fullName>
    </submittedName>
</protein>
<evidence type="ECO:0000256" key="1">
    <source>
        <dbReference type="SAM" id="SignalP"/>
    </source>
</evidence>
<gene>
    <name evidence="3" type="primary">LOC111117898</name>
</gene>
<dbReference type="Proteomes" id="UP000694844">
    <property type="component" value="Chromosome 10"/>
</dbReference>
<reference evidence="3" key="1">
    <citation type="submission" date="2025-08" db="UniProtKB">
        <authorList>
            <consortium name="RefSeq"/>
        </authorList>
    </citation>
    <scope>IDENTIFICATION</scope>
    <source>
        <tissue evidence="3">Whole sample</tissue>
    </source>
</reference>